<dbReference type="GO" id="GO:0003677">
    <property type="term" value="F:DNA binding"/>
    <property type="evidence" value="ECO:0007669"/>
    <property type="project" value="UniProtKB-UniRule"/>
</dbReference>
<evidence type="ECO:0000256" key="6">
    <source>
        <dbReference type="ARBA" id="ARBA00023125"/>
    </source>
</evidence>
<dbReference type="Pfam" id="PF03184">
    <property type="entry name" value="DDE_1"/>
    <property type="match status" value="1"/>
</dbReference>
<evidence type="ECO:0000259" key="13">
    <source>
        <dbReference type="PROSITE" id="PS51253"/>
    </source>
</evidence>
<evidence type="ECO:0000256" key="7">
    <source>
        <dbReference type="ARBA" id="ARBA00023242"/>
    </source>
</evidence>
<dbReference type="InterPro" id="IPR019585">
    <property type="entry name" value="Rpn7/CSN1"/>
</dbReference>
<dbReference type="Ensembl" id="ENSOMYT00000125774.1">
    <property type="protein sequence ID" value="ENSOMYP00000133449.1"/>
    <property type="gene ID" value="ENSOMYG00000062042.1"/>
</dbReference>
<dbReference type="AlphaFoldDB" id="A0A8K9XIA2"/>
<comment type="subcellular location">
    <subcellularLocation>
        <location evidence="2">Cytoplasm</location>
    </subcellularLocation>
    <subcellularLocation>
        <location evidence="1 9">Nucleus</location>
    </subcellularLocation>
</comment>
<dbReference type="PROSITE" id="PS50250">
    <property type="entry name" value="PCI"/>
    <property type="match status" value="1"/>
</dbReference>
<dbReference type="GeneTree" id="ENSGT00510000046608"/>
<feature type="DNA-binding region" description="H-T-H motif" evidence="9">
    <location>
        <begin position="51"/>
        <end position="71"/>
    </location>
</feature>
<evidence type="ECO:0000256" key="4">
    <source>
        <dbReference type="ARBA" id="ARBA00022490"/>
    </source>
</evidence>
<dbReference type="FunFam" id="1.25.40.570:FF:000002">
    <property type="entry name" value="COP9 signalosome complex subunit 1"/>
    <property type="match status" value="1"/>
</dbReference>
<dbReference type="SUPFAM" id="SSF46785">
    <property type="entry name" value="Winged helix' DNA-binding domain"/>
    <property type="match status" value="1"/>
</dbReference>
<evidence type="ECO:0000256" key="8">
    <source>
        <dbReference type="ARBA" id="ARBA00067814"/>
    </source>
</evidence>
<sequence>MFSLRKAKEIMSLNGSRNERGHGKEGTTKRRQYSREALETAVEKVKAGMSLREASRESGIPHTTLQDHKKNKYAFAPHPNLAITTEEEHSLISYVLWMADHAFPISRTVVKALAVAIIKESGRSTVVNLERGLSDNWWSRFRARHPELSARVPDPLHRARVQGATPAAIKGFFDVYEPIFVSHGLEHKPHLIFNCDEMGFSDELKSGEKVLCGKGRKHIYQQQQQQQQQQQHTTREHITVRCCVSAAGESIPPFIIFHKRLPSTAYTLEGPPKALYGASPKGYVDAELFLKWLLFFVKHAPKERPLVLVVDHHKTHLSREVVKFCRENQVEVVCLPANTHVLQPLEISVFGPLKTVFGRNAARLGLVRGDLVIGKKHFSAMLREAYPQAVTKKNIMAGFKKAGIFPLNREAFDSCQLVKLEPTTPDPNAATSEATAGTPDSKAAETPATPATTTFLVPGGCCSTCGQRAPPTNPLVAAGLVSPDPANVLVPPVFHTSNRQRVKRRLLLPEEYNKLLHQQEAGEKEKQERKRKREELQRTREKRESGRNNKVKRRWQAEGAVEPMQIDADPQEDQQNAPDTNYVVENPTLDLEQFASSYSGLMRIERLQFIAQHCPQLRAEALKMALSFVQRTFNVDVYEEIHRRLSDAKRQAQGVPDAVPDGPAEAPLLDTAWAESTRKKALLKLEKLDTDLKNYKGNSIKESIRRGHDDLGDHYLDCGDLSNALKCYSRARDYCTSAKHVINMCLNVIKVSVYLQNWSHVLSYVSKAESTPEIAEQRGERDSQNQSVLTKLKCAAGLAELASRKYKPAAKCFLQASFDHCDFPELLSPSNVAVYGGMCALATFDRQELQKNIISSSSFKLFLELEPQVRDIIFKFYESKYASCLKLLDEMKDNLLLDLYLAPHVRTLYTQIRNRALIQYFSPYVSADMTKMSQSFNTTVLSLEDELTQLILEGLINARIDSHSKILYARDVDQRGHTFEKSVHMGKEFQRRAKATILRAAVLRNQIHVKVTTAVTTLPQSRLQLLPRGPSLDYSCYPSLDYSCYPSLDYSCYPSLDYSCYHAAPV</sequence>
<dbReference type="InterPro" id="IPR007889">
    <property type="entry name" value="HTH_Psq"/>
</dbReference>
<dbReference type="Gene3D" id="3.30.420.10">
    <property type="entry name" value="Ribonuclease H-like superfamily/Ribonuclease H"/>
    <property type="match status" value="1"/>
</dbReference>
<feature type="compositionally biased region" description="Basic and acidic residues" evidence="10">
    <location>
        <begin position="17"/>
        <end position="35"/>
    </location>
</feature>
<protein>
    <recommendedName>
        <fullName evidence="8">COP9 signalosome complex subunit 1</fullName>
    </recommendedName>
</protein>
<comment type="similarity">
    <text evidence="3">Belongs to the CSN1 family.</text>
</comment>
<reference evidence="14" key="1">
    <citation type="submission" date="2020-07" db="EMBL/GenBank/DDBJ databases">
        <title>A long reads based de novo assembly of the rainbow trout Arlee double haploid line genome.</title>
        <authorList>
            <person name="Gao G."/>
            <person name="Palti Y."/>
        </authorList>
    </citation>
    <scope>NUCLEOTIDE SEQUENCE [LARGE SCALE GENOMIC DNA]</scope>
</reference>
<evidence type="ECO:0000313" key="14">
    <source>
        <dbReference type="Ensembl" id="ENSOMYP00000133449.1"/>
    </source>
</evidence>
<evidence type="ECO:0000256" key="3">
    <source>
        <dbReference type="ARBA" id="ARBA00008793"/>
    </source>
</evidence>
<dbReference type="InterPro" id="IPR036397">
    <property type="entry name" value="RNaseH_sf"/>
</dbReference>
<evidence type="ECO:0000313" key="15">
    <source>
        <dbReference type="Proteomes" id="UP000694395"/>
    </source>
</evidence>
<keyword evidence="7 9" id="KW-0539">Nucleus</keyword>
<feature type="region of interest" description="Disordered" evidence="10">
    <location>
        <begin position="10"/>
        <end position="35"/>
    </location>
</feature>
<dbReference type="Pfam" id="PF21151">
    <property type="entry name" value="CSN1_C"/>
    <property type="match status" value="1"/>
</dbReference>
<dbReference type="Pfam" id="PF10602">
    <property type="entry name" value="RPN7"/>
    <property type="match status" value="1"/>
</dbReference>
<feature type="region of interest" description="Disordered" evidence="10">
    <location>
        <begin position="517"/>
        <end position="579"/>
    </location>
</feature>
<keyword evidence="15" id="KW-1185">Reference proteome</keyword>
<dbReference type="Gene3D" id="1.25.40.570">
    <property type="match status" value="1"/>
</dbReference>
<feature type="domain" description="HTH CENPB-type" evidence="13">
    <location>
        <begin position="75"/>
        <end position="151"/>
    </location>
</feature>
<feature type="compositionally biased region" description="Basic and acidic residues" evidence="10">
    <location>
        <begin position="520"/>
        <end position="547"/>
    </location>
</feature>
<dbReference type="InterPro" id="IPR009057">
    <property type="entry name" value="Homeodomain-like_sf"/>
</dbReference>
<reference evidence="14" key="2">
    <citation type="submission" date="2025-08" db="UniProtKB">
        <authorList>
            <consortium name="Ensembl"/>
        </authorList>
    </citation>
    <scope>IDENTIFICATION</scope>
</reference>
<evidence type="ECO:0000256" key="9">
    <source>
        <dbReference type="PROSITE-ProRule" id="PRU00320"/>
    </source>
</evidence>
<evidence type="ECO:0000256" key="5">
    <source>
        <dbReference type="ARBA" id="ARBA00022790"/>
    </source>
</evidence>
<keyword evidence="4" id="KW-0963">Cytoplasm</keyword>
<dbReference type="InterPro" id="IPR045135">
    <property type="entry name" value="Rpn7_N"/>
</dbReference>
<dbReference type="PANTHER" id="PTHR14145:SF2">
    <property type="entry name" value="COP9 SIGNALOSOME COMPLEX SUBUNIT 1"/>
    <property type="match status" value="1"/>
</dbReference>
<dbReference type="PROSITE" id="PS50960">
    <property type="entry name" value="HTH_PSQ"/>
    <property type="match status" value="1"/>
</dbReference>
<feature type="region of interest" description="Disordered" evidence="10">
    <location>
        <begin position="422"/>
        <end position="447"/>
    </location>
</feature>
<keyword evidence="6 9" id="KW-0238">DNA-binding</keyword>
<dbReference type="PANTHER" id="PTHR14145">
    <property type="entry name" value="26S PROTESOME SUBUNIT 6"/>
    <property type="match status" value="1"/>
</dbReference>
<organism evidence="14 15">
    <name type="scientific">Oncorhynchus mykiss</name>
    <name type="common">Rainbow trout</name>
    <name type="synonym">Salmo gairdneri</name>
    <dbReference type="NCBI Taxonomy" id="8022"/>
    <lineage>
        <taxon>Eukaryota</taxon>
        <taxon>Metazoa</taxon>
        <taxon>Chordata</taxon>
        <taxon>Craniata</taxon>
        <taxon>Vertebrata</taxon>
        <taxon>Euteleostomi</taxon>
        <taxon>Actinopterygii</taxon>
        <taxon>Neopterygii</taxon>
        <taxon>Teleostei</taxon>
        <taxon>Protacanthopterygii</taxon>
        <taxon>Salmoniformes</taxon>
        <taxon>Salmonidae</taxon>
        <taxon>Salmoninae</taxon>
        <taxon>Oncorhynchus</taxon>
    </lineage>
</organism>
<feature type="domain" description="HTH psq-type" evidence="12">
    <location>
        <begin position="24"/>
        <end position="75"/>
    </location>
</feature>
<dbReference type="SUPFAM" id="SSF46689">
    <property type="entry name" value="Homeodomain-like"/>
    <property type="match status" value="1"/>
</dbReference>
<dbReference type="InterPro" id="IPR000717">
    <property type="entry name" value="PCI_dom"/>
</dbReference>
<proteinExistence type="inferred from homology"/>
<keyword evidence="5" id="KW-0736">Signalosome</keyword>
<dbReference type="Pfam" id="PF01399">
    <property type="entry name" value="PCI"/>
    <property type="match status" value="1"/>
</dbReference>
<dbReference type="GO" id="GO:0008180">
    <property type="term" value="C:COP9 signalosome"/>
    <property type="evidence" value="ECO:0007669"/>
    <property type="project" value="UniProtKB-KW"/>
</dbReference>
<dbReference type="PROSITE" id="PS51253">
    <property type="entry name" value="HTH_CENPB"/>
    <property type="match status" value="1"/>
</dbReference>
<dbReference type="Gene3D" id="1.10.10.60">
    <property type="entry name" value="Homeodomain-like"/>
    <property type="match status" value="1"/>
</dbReference>
<accession>A0A8K9XIA2</accession>
<dbReference type="InterPro" id="IPR004875">
    <property type="entry name" value="DDE_SF_endonuclease_dom"/>
</dbReference>
<evidence type="ECO:0000259" key="12">
    <source>
        <dbReference type="PROSITE" id="PS50960"/>
    </source>
</evidence>
<dbReference type="SMART" id="SM00088">
    <property type="entry name" value="PINT"/>
    <property type="match status" value="1"/>
</dbReference>
<dbReference type="InterPro" id="IPR006600">
    <property type="entry name" value="HTH_CenpB_DNA-bd_dom"/>
</dbReference>
<evidence type="ECO:0000256" key="1">
    <source>
        <dbReference type="ARBA" id="ARBA00004123"/>
    </source>
</evidence>
<evidence type="ECO:0000256" key="2">
    <source>
        <dbReference type="ARBA" id="ARBA00004496"/>
    </source>
</evidence>
<feature type="domain" description="PCI" evidence="11">
    <location>
        <begin position="812"/>
        <end position="974"/>
    </location>
</feature>
<evidence type="ECO:0000259" key="11">
    <source>
        <dbReference type="PROSITE" id="PS50250"/>
    </source>
</evidence>
<dbReference type="GO" id="GO:0005737">
    <property type="term" value="C:cytoplasm"/>
    <property type="evidence" value="ECO:0007669"/>
    <property type="project" value="UniProtKB-SubCell"/>
</dbReference>
<name>A0A8K9XIA2_ONCMY</name>
<reference evidence="14" key="3">
    <citation type="submission" date="2025-09" db="UniProtKB">
        <authorList>
            <consortium name="Ensembl"/>
        </authorList>
    </citation>
    <scope>IDENTIFICATION</scope>
</reference>
<dbReference type="Pfam" id="PF05225">
    <property type="entry name" value="HTH_psq"/>
    <property type="match status" value="1"/>
</dbReference>
<evidence type="ECO:0000256" key="10">
    <source>
        <dbReference type="SAM" id="MobiDB-lite"/>
    </source>
</evidence>
<dbReference type="Proteomes" id="UP000694395">
    <property type="component" value="Chromosome 13"/>
</dbReference>
<dbReference type="InterPro" id="IPR048624">
    <property type="entry name" value="CSN1_C"/>
</dbReference>
<dbReference type="InterPro" id="IPR036390">
    <property type="entry name" value="WH_DNA-bd_sf"/>
</dbReference>